<keyword evidence="3" id="KW-0804">Transcription</keyword>
<feature type="domain" description="HTH lacI-type" evidence="4">
    <location>
        <begin position="1"/>
        <end position="55"/>
    </location>
</feature>
<keyword evidence="6" id="KW-1185">Reference proteome</keyword>
<proteinExistence type="predicted"/>
<evidence type="ECO:0000313" key="5">
    <source>
        <dbReference type="EMBL" id="MDT0351856.1"/>
    </source>
</evidence>
<dbReference type="Gene3D" id="1.10.260.40">
    <property type="entry name" value="lambda repressor-like DNA-binding domains"/>
    <property type="match status" value="1"/>
</dbReference>
<dbReference type="InterPro" id="IPR046335">
    <property type="entry name" value="LacI/GalR-like_sensor"/>
</dbReference>
<evidence type="ECO:0000256" key="3">
    <source>
        <dbReference type="ARBA" id="ARBA00023163"/>
    </source>
</evidence>
<dbReference type="SUPFAM" id="SSF47413">
    <property type="entry name" value="lambda repressor-like DNA-binding domains"/>
    <property type="match status" value="1"/>
</dbReference>
<dbReference type="Gene3D" id="3.40.50.2300">
    <property type="match status" value="2"/>
</dbReference>
<dbReference type="Pfam" id="PF00356">
    <property type="entry name" value="LacI"/>
    <property type="match status" value="1"/>
</dbReference>
<dbReference type="CDD" id="cd06267">
    <property type="entry name" value="PBP1_LacI_sugar_binding-like"/>
    <property type="match status" value="1"/>
</dbReference>
<name>A0ABU2NDP6_9PSEU</name>
<dbReference type="PANTHER" id="PTHR30146:SF138">
    <property type="entry name" value="TRANSCRIPTIONAL REGULATORY PROTEIN"/>
    <property type="match status" value="1"/>
</dbReference>
<dbReference type="SUPFAM" id="SSF53822">
    <property type="entry name" value="Periplasmic binding protein-like I"/>
    <property type="match status" value="1"/>
</dbReference>
<dbReference type="Proteomes" id="UP001183202">
    <property type="component" value="Unassembled WGS sequence"/>
</dbReference>
<dbReference type="EMBL" id="JAVREJ010000015">
    <property type="protein sequence ID" value="MDT0351856.1"/>
    <property type="molecule type" value="Genomic_DNA"/>
</dbReference>
<keyword evidence="2 5" id="KW-0238">DNA-binding</keyword>
<dbReference type="InterPro" id="IPR000843">
    <property type="entry name" value="HTH_LacI"/>
</dbReference>
<dbReference type="SMART" id="SM00354">
    <property type="entry name" value="HTH_LACI"/>
    <property type="match status" value="1"/>
</dbReference>
<dbReference type="InterPro" id="IPR028082">
    <property type="entry name" value="Peripla_BP_I"/>
</dbReference>
<sequence length="330" mass="34243">MTIRDVAARAGVSAATVSRVFSRPESVTVETRRRVLTAADALRYTPHPVARSLARGNTGNLGLVVPDMAVAFCAVVTKAVSHRARRDGYALFVADSDDPSARLASDGVRSAHAMAKQVDGLLLLSPTTDDDDLRALADVVPLVVINRDLADVPAVLMPSADGAVAAVEHLHALGHRRLAYLAGPANYSNRARCEAFTRTCARLGVAAVVLGPFEPTFSGGVRAADLVLADGASGVLAYNDDVAAGVVGRLADRGVPVPDRLSVVGFDDTSLASMITPRLTTVRLPMAQAGEVAVGLLLDVLRGTPARGAVELPAELIVRASTGPAPEVTP</sequence>
<dbReference type="RefSeq" id="WP_311558341.1">
    <property type="nucleotide sequence ID" value="NZ_JAVREJ010000015.1"/>
</dbReference>
<dbReference type="InterPro" id="IPR010982">
    <property type="entry name" value="Lambda_DNA-bd_dom_sf"/>
</dbReference>
<dbReference type="PANTHER" id="PTHR30146">
    <property type="entry name" value="LACI-RELATED TRANSCRIPTIONAL REPRESSOR"/>
    <property type="match status" value="1"/>
</dbReference>
<keyword evidence="1" id="KW-0805">Transcription regulation</keyword>
<evidence type="ECO:0000256" key="2">
    <source>
        <dbReference type="ARBA" id="ARBA00023125"/>
    </source>
</evidence>
<gene>
    <name evidence="5" type="ORF">RM445_20225</name>
</gene>
<dbReference type="CDD" id="cd01392">
    <property type="entry name" value="HTH_LacI"/>
    <property type="match status" value="1"/>
</dbReference>
<comment type="caution">
    <text evidence="5">The sequence shown here is derived from an EMBL/GenBank/DDBJ whole genome shotgun (WGS) entry which is preliminary data.</text>
</comment>
<evidence type="ECO:0000256" key="1">
    <source>
        <dbReference type="ARBA" id="ARBA00023015"/>
    </source>
</evidence>
<dbReference type="Pfam" id="PF13377">
    <property type="entry name" value="Peripla_BP_3"/>
    <property type="match status" value="1"/>
</dbReference>
<evidence type="ECO:0000259" key="4">
    <source>
        <dbReference type="PROSITE" id="PS50932"/>
    </source>
</evidence>
<reference evidence="6" key="1">
    <citation type="submission" date="2023-07" db="EMBL/GenBank/DDBJ databases">
        <title>30 novel species of actinomycetes from the DSMZ collection.</title>
        <authorList>
            <person name="Nouioui I."/>
        </authorList>
    </citation>
    <scope>NUCLEOTIDE SEQUENCE [LARGE SCALE GENOMIC DNA]</scope>
    <source>
        <strain evidence="6">DSM 45834</strain>
    </source>
</reference>
<dbReference type="GO" id="GO:0003677">
    <property type="term" value="F:DNA binding"/>
    <property type="evidence" value="ECO:0007669"/>
    <property type="project" value="UniProtKB-KW"/>
</dbReference>
<protein>
    <submittedName>
        <fullName evidence="5">LacI family DNA-binding transcriptional regulator</fullName>
    </submittedName>
</protein>
<accession>A0ABU2NDP6</accession>
<evidence type="ECO:0000313" key="6">
    <source>
        <dbReference type="Proteomes" id="UP001183202"/>
    </source>
</evidence>
<organism evidence="5 6">
    <name type="scientific">Pseudonocardia charpentierae</name>
    <dbReference type="NCBI Taxonomy" id="3075545"/>
    <lineage>
        <taxon>Bacteria</taxon>
        <taxon>Bacillati</taxon>
        <taxon>Actinomycetota</taxon>
        <taxon>Actinomycetes</taxon>
        <taxon>Pseudonocardiales</taxon>
        <taxon>Pseudonocardiaceae</taxon>
        <taxon>Pseudonocardia</taxon>
    </lineage>
</organism>
<dbReference type="PROSITE" id="PS50932">
    <property type="entry name" value="HTH_LACI_2"/>
    <property type="match status" value="1"/>
</dbReference>